<accession>A0A4Q9KU42</accession>
<comment type="caution">
    <text evidence="2">The sequence shown here is derived from an EMBL/GenBank/DDBJ whole genome shotgun (WGS) entry which is preliminary data.</text>
</comment>
<keyword evidence="3" id="KW-1185">Reference proteome</keyword>
<sequence>FKVFQKQEESKNEVKEESSIFVNVNGVSKSFSQITEEDKEKMNEDEYEKYFEIFLKQNEAS</sequence>
<dbReference type="EMBL" id="PITI01002434">
    <property type="protein sequence ID" value="TBT98333.1"/>
    <property type="molecule type" value="Genomic_DNA"/>
</dbReference>
<dbReference type="EMBL" id="PITI01002523">
    <property type="protein sequence ID" value="TBT98137.1"/>
    <property type="molecule type" value="Genomic_DNA"/>
</dbReference>
<feature type="non-terminal residue" evidence="2">
    <location>
        <position position="1"/>
    </location>
</feature>
<protein>
    <submittedName>
        <fullName evidence="2">Uncharacterized protein</fullName>
    </submittedName>
</protein>
<name>A0A4Q9KU42_9MICR</name>
<organism evidence="2 3">
    <name type="scientific">Hamiltosporidium magnivora</name>
    <dbReference type="NCBI Taxonomy" id="148818"/>
    <lineage>
        <taxon>Eukaryota</taxon>
        <taxon>Fungi</taxon>
        <taxon>Fungi incertae sedis</taxon>
        <taxon>Microsporidia</taxon>
        <taxon>Dubosqiidae</taxon>
        <taxon>Hamiltosporidium</taxon>
    </lineage>
</organism>
<evidence type="ECO:0000313" key="1">
    <source>
        <dbReference type="EMBL" id="TBT98137.1"/>
    </source>
</evidence>
<dbReference type="AlphaFoldDB" id="A0A4Q9KU42"/>
<dbReference type="Proteomes" id="UP000291404">
    <property type="component" value="Unassembled WGS sequence"/>
</dbReference>
<gene>
    <name evidence="2" type="ORF">CWI36_2434p0010</name>
    <name evidence="1" type="ORF">CWI36_2523p0010</name>
</gene>
<dbReference type="VEuPathDB" id="MicrosporidiaDB:CWI39_0176p0010"/>
<dbReference type="VEuPathDB" id="MicrosporidiaDB:CWI36_2434p0010"/>
<proteinExistence type="predicted"/>
<dbReference type="VEuPathDB" id="MicrosporidiaDB:CWI36_2523p0010"/>
<evidence type="ECO:0000313" key="2">
    <source>
        <dbReference type="EMBL" id="TBT98333.1"/>
    </source>
</evidence>
<evidence type="ECO:0000313" key="3">
    <source>
        <dbReference type="Proteomes" id="UP000291404"/>
    </source>
</evidence>
<reference evidence="2 3" key="1">
    <citation type="submission" date="2017-12" db="EMBL/GenBank/DDBJ databases">
        <authorList>
            <person name="Pombert J.-F."/>
            <person name="Haag K.L."/>
            <person name="Ebert D."/>
        </authorList>
    </citation>
    <scope>NUCLEOTIDE SEQUENCE [LARGE SCALE GENOMIC DNA]</scope>
    <source>
        <strain evidence="2">BE-OM-2</strain>
    </source>
</reference>